<sequence length="482" mass="51970">MIPKRILAALVRSVRRGAVQLGASPLDALCRAHPDFAAAFVHLDLRVRIARMLPAADPGQAAVKAARRDVDEALRRLSDDQEAAARAWLRQTVGETPAAKSRDGLLAAVRRRLDVEYPPPPARAAVAQAARAATTAQTAFDRLYELAARDGRVARALQAFERSCLLDAPGDIAVAAKDLQNAVLAAGLPAKQRNRIVQAVETVMRGFDRTRTTADGLAVVESFFGRFNRLSPTDPMVDVYARLQSWLTTDDLEILGTALARCNPVPKAAVPAEKLAEQIAGRINIYVGLLGQLIGQKGAYRRLFEEQLRRAAAFAESKAGAAYKVRVGRTPVRGLNKSGKSFAQFYDDTILLVDEATGKVAIVFTGQFKAGDAGSVDVLGQLASDDARKALGKLLLDGKQYDIVDGLLPERTAIVTTILGVAEERTWKDGKSVVTRSSTDPAAVADALADRVVTFLPMPVLPDDLRALIRFLLEATEKIPKV</sequence>
<dbReference type="RefSeq" id="WP_203808266.1">
    <property type="nucleotide sequence ID" value="NZ_BOMY01000030.1"/>
</dbReference>
<accession>A0A919TTD3</accession>
<organism evidence="1 2">
    <name type="scientific">Paractinoplanes tereljensis</name>
    <dbReference type="NCBI Taxonomy" id="571912"/>
    <lineage>
        <taxon>Bacteria</taxon>
        <taxon>Bacillati</taxon>
        <taxon>Actinomycetota</taxon>
        <taxon>Actinomycetes</taxon>
        <taxon>Micromonosporales</taxon>
        <taxon>Micromonosporaceae</taxon>
        <taxon>Paractinoplanes</taxon>
    </lineage>
</organism>
<dbReference type="EMBL" id="BOMY01000030">
    <property type="protein sequence ID" value="GIF21561.1"/>
    <property type="molecule type" value="Genomic_DNA"/>
</dbReference>
<name>A0A919TTD3_9ACTN</name>
<proteinExistence type="predicted"/>
<comment type="caution">
    <text evidence="1">The sequence shown here is derived from an EMBL/GenBank/DDBJ whole genome shotgun (WGS) entry which is preliminary data.</text>
</comment>
<protein>
    <submittedName>
        <fullName evidence="1">Uncharacterized protein</fullName>
    </submittedName>
</protein>
<gene>
    <name evidence="1" type="ORF">Ate02nite_42910</name>
</gene>
<dbReference type="AlphaFoldDB" id="A0A919TTD3"/>
<keyword evidence="2" id="KW-1185">Reference proteome</keyword>
<reference evidence="1" key="1">
    <citation type="submission" date="2021-01" db="EMBL/GenBank/DDBJ databases">
        <title>Whole genome shotgun sequence of Actinoplanes tereljensis NBRC 105297.</title>
        <authorList>
            <person name="Komaki H."/>
            <person name="Tamura T."/>
        </authorList>
    </citation>
    <scope>NUCLEOTIDE SEQUENCE</scope>
    <source>
        <strain evidence="1">NBRC 105297</strain>
    </source>
</reference>
<evidence type="ECO:0000313" key="1">
    <source>
        <dbReference type="EMBL" id="GIF21561.1"/>
    </source>
</evidence>
<dbReference type="Proteomes" id="UP000623608">
    <property type="component" value="Unassembled WGS sequence"/>
</dbReference>
<evidence type="ECO:0000313" key="2">
    <source>
        <dbReference type="Proteomes" id="UP000623608"/>
    </source>
</evidence>